<organism evidence="2 3">
    <name type="scientific">Gossypium mustelinum</name>
    <name type="common">Cotton</name>
    <name type="synonym">Gossypium caicoense</name>
    <dbReference type="NCBI Taxonomy" id="34275"/>
    <lineage>
        <taxon>Eukaryota</taxon>
        <taxon>Viridiplantae</taxon>
        <taxon>Streptophyta</taxon>
        <taxon>Embryophyta</taxon>
        <taxon>Tracheophyta</taxon>
        <taxon>Spermatophyta</taxon>
        <taxon>Magnoliopsida</taxon>
        <taxon>eudicotyledons</taxon>
        <taxon>Gunneridae</taxon>
        <taxon>Pentapetalae</taxon>
        <taxon>rosids</taxon>
        <taxon>malvids</taxon>
        <taxon>Malvales</taxon>
        <taxon>Malvaceae</taxon>
        <taxon>Malvoideae</taxon>
        <taxon>Gossypium</taxon>
    </lineage>
</organism>
<accession>A0A5D2XC45</accession>
<dbReference type="Proteomes" id="UP000323597">
    <property type="component" value="Chromosome A11"/>
</dbReference>
<proteinExistence type="predicted"/>
<protein>
    <submittedName>
        <fullName evidence="2">Uncharacterized protein</fullName>
    </submittedName>
</protein>
<keyword evidence="1" id="KW-0472">Membrane</keyword>
<dbReference type="PANTHER" id="PTHR35631:SF6">
    <property type="entry name" value="SECRETED PROTEIN"/>
    <property type="match status" value="1"/>
</dbReference>
<feature type="non-terminal residue" evidence="2">
    <location>
        <position position="1"/>
    </location>
</feature>
<keyword evidence="1" id="KW-1133">Transmembrane helix</keyword>
<name>A0A5D2XC45_GOSMU</name>
<evidence type="ECO:0000256" key="1">
    <source>
        <dbReference type="SAM" id="Phobius"/>
    </source>
</evidence>
<gene>
    <name evidence="2" type="ORF">E1A91_A11G263100v1</name>
</gene>
<dbReference type="AlphaFoldDB" id="A0A5D2XC45"/>
<feature type="transmembrane region" description="Helical" evidence="1">
    <location>
        <begin position="6"/>
        <end position="26"/>
    </location>
</feature>
<evidence type="ECO:0000313" key="3">
    <source>
        <dbReference type="Proteomes" id="UP000323597"/>
    </source>
</evidence>
<sequence length="80" mass="8880">IPFSAFWLRSSVVSVLISLISYTWAIGLHNIKFIFRGVKLTTVACYWGFHALPKCCTVALGWRTPSTTSLEPLFSLPGFG</sequence>
<evidence type="ECO:0000313" key="2">
    <source>
        <dbReference type="EMBL" id="TYJ11252.1"/>
    </source>
</evidence>
<keyword evidence="1" id="KW-0812">Transmembrane</keyword>
<reference evidence="2 3" key="1">
    <citation type="submission" date="2019-07" db="EMBL/GenBank/DDBJ databases">
        <title>WGS assembly of Gossypium mustelinum.</title>
        <authorList>
            <person name="Chen Z.J."/>
            <person name="Sreedasyam A."/>
            <person name="Ando A."/>
            <person name="Song Q."/>
            <person name="De L."/>
            <person name="Hulse-Kemp A."/>
            <person name="Ding M."/>
            <person name="Ye W."/>
            <person name="Kirkbride R."/>
            <person name="Jenkins J."/>
            <person name="Plott C."/>
            <person name="Lovell J."/>
            <person name="Lin Y.-M."/>
            <person name="Vaughn R."/>
            <person name="Liu B."/>
            <person name="Li W."/>
            <person name="Simpson S."/>
            <person name="Scheffler B."/>
            <person name="Saski C."/>
            <person name="Grover C."/>
            <person name="Hu G."/>
            <person name="Conover J."/>
            <person name="Carlson J."/>
            <person name="Shu S."/>
            <person name="Boston L."/>
            <person name="Williams M."/>
            <person name="Peterson D."/>
            <person name="Mcgee K."/>
            <person name="Jones D."/>
            <person name="Wendel J."/>
            <person name="Stelly D."/>
            <person name="Grimwood J."/>
            <person name="Schmutz J."/>
        </authorList>
    </citation>
    <scope>NUCLEOTIDE SEQUENCE [LARGE SCALE GENOMIC DNA]</scope>
    <source>
        <strain evidence="2">1408120.09</strain>
    </source>
</reference>
<keyword evidence="3" id="KW-1185">Reference proteome</keyword>
<dbReference type="EMBL" id="CM017646">
    <property type="protein sequence ID" value="TYJ11252.1"/>
    <property type="molecule type" value="Genomic_DNA"/>
</dbReference>
<dbReference type="PANTHER" id="PTHR35631">
    <property type="entry name" value="OS08G0114150 PROTEIN"/>
    <property type="match status" value="1"/>
</dbReference>